<feature type="coiled-coil region" evidence="1">
    <location>
        <begin position="79"/>
        <end position="106"/>
    </location>
</feature>
<protein>
    <submittedName>
        <fullName evidence="2">Uncharacterized protein</fullName>
    </submittedName>
</protein>
<organism evidence="2 3">
    <name type="scientific">Lasiosphaeria miniovina</name>
    <dbReference type="NCBI Taxonomy" id="1954250"/>
    <lineage>
        <taxon>Eukaryota</taxon>
        <taxon>Fungi</taxon>
        <taxon>Dikarya</taxon>
        <taxon>Ascomycota</taxon>
        <taxon>Pezizomycotina</taxon>
        <taxon>Sordariomycetes</taxon>
        <taxon>Sordariomycetidae</taxon>
        <taxon>Sordariales</taxon>
        <taxon>Lasiosphaeriaceae</taxon>
        <taxon>Lasiosphaeria</taxon>
    </lineage>
</organism>
<reference evidence="2" key="1">
    <citation type="submission" date="2023-06" db="EMBL/GenBank/DDBJ databases">
        <title>Genome-scale phylogeny and comparative genomics of the fungal order Sordariales.</title>
        <authorList>
            <consortium name="Lawrence Berkeley National Laboratory"/>
            <person name="Hensen N."/>
            <person name="Bonometti L."/>
            <person name="Westerberg I."/>
            <person name="Brannstrom I.O."/>
            <person name="Guillou S."/>
            <person name="Cros-Aarteil S."/>
            <person name="Calhoun S."/>
            <person name="Haridas S."/>
            <person name="Kuo A."/>
            <person name="Mondo S."/>
            <person name="Pangilinan J."/>
            <person name="Riley R."/>
            <person name="LaButti K."/>
            <person name="Andreopoulos B."/>
            <person name="Lipzen A."/>
            <person name="Chen C."/>
            <person name="Yanf M."/>
            <person name="Daum C."/>
            <person name="Ng V."/>
            <person name="Clum A."/>
            <person name="Steindorff A."/>
            <person name="Ohm R."/>
            <person name="Martin F."/>
            <person name="Silar P."/>
            <person name="Natvig D."/>
            <person name="Lalanne C."/>
            <person name="Gautier V."/>
            <person name="Ament-velasquez S.L."/>
            <person name="Kruys A."/>
            <person name="Hutchinson M.I."/>
            <person name="Powell A.J."/>
            <person name="Barry K."/>
            <person name="Miller A.N."/>
            <person name="Grigoriev I.V."/>
            <person name="Debuchy R."/>
            <person name="Gladieux P."/>
            <person name="Thoren M.H."/>
            <person name="Johannesson H."/>
        </authorList>
    </citation>
    <scope>NUCLEOTIDE SEQUENCE</scope>
    <source>
        <strain evidence="2">SMH2392-1A</strain>
    </source>
</reference>
<name>A0AA40BET7_9PEZI</name>
<proteinExistence type="predicted"/>
<dbReference type="EMBL" id="JAUIRO010000001">
    <property type="protein sequence ID" value="KAK0732910.1"/>
    <property type="molecule type" value="Genomic_DNA"/>
</dbReference>
<gene>
    <name evidence="2" type="ORF">B0T26DRAFT_633412</name>
</gene>
<evidence type="ECO:0000313" key="2">
    <source>
        <dbReference type="EMBL" id="KAK0732910.1"/>
    </source>
</evidence>
<feature type="coiled-coil region" evidence="1">
    <location>
        <begin position="24"/>
        <end position="55"/>
    </location>
</feature>
<dbReference type="AlphaFoldDB" id="A0AA40BET7"/>
<dbReference type="Proteomes" id="UP001172101">
    <property type="component" value="Unassembled WGS sequence"/>
</dbReference>
<evidence type="ECO:0000313" key="3">
    <source>
        <dbReference type="Proteomes" id="UP001172101"/>
    </source>
</evidence>
<keyword evidence="1" id="KW-0175">Coiled coil</keyword>
<dbReference type="GeneID" id="85319809"/>
<sequence length="408" mass="45165">MEANFGRKTNAVAARIAEEVDRGKQQLAQEKELTARKLEDVLHELELQSTDYAKRTEQIQMQQAQELGRQQSYYEAAMAEQARSLKTKFSENAAQLQERIKSLEVDLIDKGDDFRSVSEGTLKEKYRQLRLLVETTTEPFNLGIKSYTGLGDLDPTEFLVREGKNQLRFLLRSIFWTRLMEGFFSSPYGFGAFGAGEGGSMVFNLYCTWQRLFDADFTGFGPDGPETPENHDFEAFYRNRFANGWRSATFQSIVAALRPREGSRARKRGSASRGSLSSNGLRGIAKVHAVNVEKVRADLLAVLGRVCNGAVGDEIEANVAEIVRCASELAADFAAHQAKVCFGQMPMRGDSVTIGAEFVDCEDGDTSRRGAETVDLAVSPSLFIIGDGRNDLTTPVCLLPGEIFSSKS</sequence>
<comment type="caution">
    <text evidence="2">The sequence shown here is derived from an EMBL/GenBank/DDBJ whole genome shotgun (WGS) entry which is preliminary data.</text>
</comment>
<dbReference type="RefSeq" id="XP_060301787.1">
    <property type="nucleotide sequence ID" value="XM_060436539.1"/>
</dbReference>
<evidence type="ECO:0000256" key="1">
    <source>
        <dbReference type="SAM" id="Coils"/>
    </source>
</evidence>
<keyword evidence="3" id="KW-1185">Reference proteome</keyword>
<accession>A0AA40BET7</accession>